<evidence type="ECO:0000313" key="3">
    <source>
        <dbReference type="Proteomes" id="UP001059773"/>
    </source>
</evidence>
<dbReference type="RefSeq" id="WP_040979697.1">
    <property type="nucleotide sequence ID" value="NZ_CABKTI010000002.1"/>
</dbReference>
<evidence type="ECO:0000313" key="2">
    <source>
        <dbReference type="EMBL" id="UUI01799.1"/>
    </source>
</evidence>
<dbReference type="EMBL" id="CP101914">
    <property type="protein sequence ID" value="UUI01799.1"/>
    <property type="molecule type" value="Genomic_DNA"/>
</dbReference>
<dbReference type="InterPro" id="IPR016181">
    <property type="entry name" value="Acyl_CoA_acyltransferase"/>
</dbReference>
<organism evidence="2 3">
    <name type="scientific">Oceanobacillus jeddahense</name>
    <dbReference type="NCBI Taxonomy" id="1462527"/>
    <lineage>
        <taxon>Bacteria</taxon>
        <taxon>Bacillati</taxon>
        <taxon>Bacillota</taxon>
        <taxon>Bacilli</taxon>
        <taxon>Bacillales</taxon>
        <taxon>Bacillaceae</taxon>
        <taxon>Oceanobacillus</taxon>
    </lineage>
</organism>
<name>A0ABY5JND1_9BACI</name>
<evidence type="ECO:0000259" key="1">
    <source>
        <dbReference type="PROSITE" id="PS51186"/>
    </source>
</evidence>
<dbReference type="InterPro" id="IPR000182">
    <property type="entry name" value="GNAT_dom"/>
</dbReference>
<gene>
    <name evidence="2" type="ORF">NP439_17335</name>
</gene>
<dbReference type="CDD" id="cd04301">
    <property type="entry name" value="NAT_SF"/>
    <property type="match status" value="1"/>
</dbReference>
<dbReference type="SUPFAM" id="SSF55729">
    <property type="entry name" value="Acyl-CoA N-acyltransferases (Nat)"/>
    <property type="match status" value="1"/>
</dbReference>
<dbReference type="Proteomes" id="UP001059773">
    <property type="component" value="Chromosome"/>
</dbReference>
<proteinExistence type="predicted"/>
<sequence>MNWYEKLNDYFPVEEMKSKQHMELLLAEKGDVYFKDESPKHVLMYAEFDTFLFIDYLWVSSNTRGQGIGHKLMEKLKEKNKAIILEVEPINYDDTDTEKRLKFYSREGFRHARSIGYNRKSLATDEETPMEILYWSPNDDSEEVIYSQMKKMYEDIHTYKDKEIYGKKYQPSDEVLYYNEDNKADNLLAGVQKKREPDEM</sequence>
<protein>
    <submittedName>
        <fullName evidence="2">GNAT family N-acetyltransferase</fullName>
    </submittedName>
</protein>
<dbReference type="Gene3D" id="3.40.630.30">
    <property type="match status" value="1"/>
</dbReference>
<dbReference type="PROSITE" id="PS51186">
    <property type="entry name" value="GNAT"/>
    <property type="match status" value="1"/>
</dbReference>
<keyword evidence="3" id="KW-1185">Reference proteome</keyword>
<accession>A0ABY5JND1</accession>
<reference evidence="2" key="1">
    <citation type="submission" date="2022-07" db="EMBL/GenBank/DDBJ databases">
        <title>FELIX.</title>
        <authorList>
            <person name="Wan K.H."/>
            <person name="Park S."/>
            <person name="Lawrence Q."/>
            <person name="Eichenberger J.P."/>
            <person name="Booth B.W."/>
            <person name="Piaggio A.J."/>
            <person name="Chandler J.C."/>
            <person name="Franklin A.B."/>
            <person name="Celniker S.E."/>
        </authorList>
    </citation>
    <scope>NUCLEOTIDE SEQUENCE</scope>
    <source>
        <strain evidence="2">QA-1986 374</strain>
    </source>
</reference>
<feature type="domain" description="N-acetyltransferase" evidence="1">
    <location>
        <begin position="1"/>
        <end position="131"/>
    </location>
</feature>
<dbReference type="Pfam" id="PF13508">
    <property type="entry name" value="Acetyltransf_7"/>
    <property type="match status" value="1"/>
</dbReference>